<gene>
    <name evidence="2" type="ORF">Cvel_31140</name>
</gene>
<feature type="signal peptide" evidence="1">
    <location>
        <begin position="1"/>
        <end position="21"/>
    </location>
</feature>
<organism evidence="2">
    <name type="scientific">Chromera velia CCMP2878</name>
    <dbReference type="NCBI Taxonomy" id="1169474"/>
    <lineage>
        <taxon>Eukaryota</taxon>
        <taxon>Sar</taxon>
        <taxon>Alveolata</taxon>
        <taxon>Colpodellida</taxon>
        <taxon>Chromeraceae</taxon>
        <taxon>Chromera</taxon>
    </lineage>
</organism>
<feature type="chain" id="PRO_5005192328" evidence="1">
    <location>
        <begin position="22"/>
        <end position="586"/>
    </location>
</feature>
<dbReference type="VEuPathDB" id="CryptoDB:Cvel_31140"/>
<protein>
    <submittedName>
        <fullName evidence="2">Uncharacterized protein</fullName>
    </submittedName>
</protein>
<keyword evidence="1" id="KW-0732">Signal</keyword>
<evidence type="ECO:0000256" key="1">
    <source>
        <dbReference type="SAM" id="SignalP"/>
    </source>
</evidence>
<dbReference type="EMBL" id="CDMZ01003735">
    <property type="protein sequence ID" value="CEM47400.1"/>
    <property type="molecule type" value="Genomic_DNA"/>
</dbReference>
<reference evidence="2" key="1">
    <citation type="submission" date="2014-11" db="EMBL/GenBank/DDBJ databases">
        <authorList>
            <person name="Otto D Thomas"/>
            <person name="Naeem Raeece"/>
        </authorList>
    </citation>
    <scope>NUCLEOTIDE SEQUENCE</scope>
</reference>
<name>A0A0G4HSS4_9ALVE</name>
<evidence type="ECO:0000313" key="2">
    <source>
        <dbReference type="EMBL" id="CEM47400.1"/>
    </source>
</evidence>
<accession>A0A0G4HSS4</accession>
<proteinExistence type="predicted"/>
<dbReference type="AlphaFoldDB" id="A0A0G4HSS4"/>
<dbReference type="PhylomeDB" id="A0A0G4HSS4"/>
<sequence length="586" mass="61839">MFLQMLFRHAVVAVLLYLSRSVPVNGKLDLPGGVKFPDLGDLGGLGGLKEKQVKGKSCFGFACPEPLVPVLNSHKVKCGEKGKAGGDSAGACGVDTCCRQSVTVIYETADSEDFDFQNIQTNGVGGKVFFVARRESDGANFSNQLLLGSAKRTLSSSLLFSPTAAVDFGTVNERQILITDDGRTPWISTRTPGASGTPGLYFDDTLLVPDGATLPDGTVISFSRSLTGVQSASAGKRKGRKSSQEKDDAALPRVFFVANVGDQARAYLSVSVEDPSDIDVIFLAPGSIGDRSFDFISQRVYAERSFENFLLTAFQEPQGPGDFIVFNGAPFEVEGTVVEVGNAIPASVGAQNAEEYSSLTSTEGPTGAFAVNGRGEYLINVFTNPGGDLAMVIRNGKVLFESGVTCFEGFPGLDCDAFRTALSGISRVQEPALNEAGDWALRLRGDSALGGDAQFLVLNGKPVVGTTSVLDLDGDGTVDLGVRSVGIRYAISERNCDGTVDVYATISFCQSANETGFFDDCTLNETSPGRFSVVMFTVQVAEPKEKDCGGGKGKEDAGKTEGLGLGGLKGLDGFNFDGFGKLFEQK</sequence>